<evidence type="ECO:0000256" key="8">
    <source>
        <dbReference type="ARBA" id="ARBA00022737"/>
    </source>
</evidence>
<dbReference type="GO" id="GO:0016887">
    <property type="term" value="F:ATP hydrolysis activity"/>
    <property type="evidence" value="ECO:0007669"/>
    <property type="project" value="InterPro"/>
</dbReference>
<dbReference type="GO" id="GO:0005886">
    <property type="term" value="C:plasma membrane"/>
    <property type="evidence" value="ECO:0007669"/>
    <property type="project" value="UniProtKB-SubCell"/>
</dbReference>
<dbReference type="PROSITE" id="PS50893">
    <property type="entry name" value="ABC_TRANSPORTER_2"/>
    <property type="match status" value="2"/>
</dbReference>
<feature type="compositionally biased region" description="Gly residues" evidence="16">
    <location>
        <begin position="292"/>
        <end position="301"/>
    </location>
</feature>
<dbReference type="InterPro" id="IPR011527">
    <property type="entry name" value="ABC1_TM_dom"/>
</dbReference>
<dbReference type="InterPro" id="IPR050173">
    <property type="entry name" value="ABC_transporter_C-like"/>
</dbReference>
<name>A0A0G2ST95_PETMA</name>
<dbReference type="InterPro" id="IPR027417">
    <property type="entry name" value="P-loop_NTPase"/>
</dbReference>
<dbReference type="GO" id="GO:0005524">
    <property type="term" value="F:ATP binding"/>
    <property type="evidence" value="ECO:0007669"/>
    <property type="project" value="UniProtKB-KW"/>
</dbReference>
<keyword evidence="4" id="KW-0813">Transport</keyword>
<dbReference type="EC" id="7.6.2.3" evidence="14"/>
<evidence type="ECO:0000256" key="2">
    <source>
        <dbReference type="ARBA" id="ARBA00004651"/>
    </source>
</evidence>
<protein>
    <recommendedName>
        <fullName evidence="14">ABC-type glutathione-S-conjugate transporter</fullName>
        <ecNumber evidence="14">7.6.2.3</ecNumber>
    </recommendedName>
</protein>
<dbReference type="CDD" id="cd18595">
    <property type="entry name" value="ABC_6TM_MRP1_2_3_6_D1_like"/>
    <property type="match status" value="1"/>
</dbReference>
<evidence type="ECO:0000256" key="15">
    <source>
        <dbReference type="ARBA" id="ARBA00047523"/>
    </source>
</evidence>
<keyword evidence="12 17" id="KW-1133">Transmembrane helix</keyword>
<feature type="transmembrane region" description="Helical" evidence="17">
    <location>
        <begin position="35"/>
        <end position="54"/>
    </location>
</feature>
<evidence type="ECO:0000256" key="6">
    <source>
        <dbReference type="ARBA" id="ARBA00022554"/>
    </source>
</evidence>
<dbReference type="SUPFAM" id="SSF90123">
    <property type="entry name" value="ABC transporter transmembrane region"/>
    <property type="match status" value="2"/>
</dbReference>
<feature type="domain" description="ABC transporter" evidence="18">
    <location>
        <begin position="636"/>
        <end position="860"/>
    </location>
</feature>
<dbReference type="FunFam" id="3.40.50.300:FF:000293">
    <property type="entry name" value="ATP binding cassette subfamily C member 1"/>
    <property type="match status" value="1"/>
</dbReference>
<dbReference type="InterPro" id="IPR036640">
    <property type="entry name" value="ABC1_TM_sf"/>
</dbReference>
<dbReference type="FunFam" id="3.40.50.300:FF:000074">
    <property type="entry name" value="Multidrug resistance-associated protein 5 isoform 1"/>
    <property type="match status" value="1"/>
</dbReference>
<dbReference type="GO" id="GO:0000323">
    <property type="term" value="C:lytic vacuole"/>
    <property type="evidence" value="ECO:0007669"/>
    <property type="project" value="UniProtKB-ARBA"/>
</dbReference>
<dbReference type="Pfam" id="PF24357">
    <property type="entry name" value="TMD0_ABC"/>
    <property type="match status" value="1"/>
</dbReference>
<dbReference type="FunFam" id="1.20.1560.10:FF:000020">
    <property type="entry name" value="ABC metal ion transporter"/>
    <property type="match status" value="1"/>
</dbReference>
<comment type="catalytic activity">
    <reaction evidence="15">
        <text>leukotriene C4(in) + ATP + H2O = leukotriene C4(out) + ADP + phosphate + H(+)</text>
        <dbReference type="Rhea" id="RHEA:38963"/>
        <dbReference type="ChEBI" id="CHEBI:15377"/>
        <dbReference type="ChEBI" id="CHEBI:15378"/>
        <dbReference type="ChEBI" id="CHEBI:30616"/>
        <dbReference type="ChEBI" id="CHEBI:43474"/>
        <dbReference type="ChEBI" id="CHEBI:57973"/>
        <dbReference type="ChEBI" id="CHEBI:456216"/>
    </reaction>
    <physiologicalReaction direction="left-to-right" evidence="15">
        <dbReference type="Rhea" id="RHEA:38964"/>
    </physiologicalReaction>
</comment>
<keyword evidence="11" id="KW-1278">Translocase</keyword>
<keyword evidence="8" id="KW-0677">Repeat</keyword>
<feature type="transmembrane region" description="Helical" evidence="17">
    <location>
        <begin position="1141"/>
        <end position="1159"/>
    </location>
</feature>
<dbReference type="InterPro" id="IPR017871">
    <property type="entry name" value="ABC_transporter-like_CS"/>
</dbReference>
<dbReference type="Gene3D" id="1.20.1560.10">
    <property type="entry name" value="ABC transporter type 1, transmembrane domain"/>
    <property type="match status" value="2"/>
</dbReference>
<evidence type="ECO:0000256" key="4">
    <source>
        <dbReference type="ARBA" id="ARBA00022448"/>
    </source>
</evidence>
<keyword evidence="10" id="KW-0067">ATP-binding</keyword>
<keyword evidence="7 17" id="KW-0812">Transmembrane</keyword>
<keyword evidence="13 17" id="KW-0472">Membrane</keyword>
<evidence type="ECO:0000313" key="20">
    <source>
        <dbReference type="EMBL" id="AKC42145.1"/>
    </source>
</evidence>
<feature type="transmembrane region" description="Helical" evidence="17">
    <location>
        <begin position="356"/>
        <end position="375"/>
    </location>
</feature>
<dbReference type="Gene3D" id="3.40.50.300">
    <property type="entry name" value="P-loop containing nucleotide triphosphate hydrolases"/>
    <property type="match status" value="2"/>
</dbReference>
<dbReference type="CDD" id="cd03250">
    <property type="entry name" value="ABCC_MRP_domain1"/>
    <property type="match status" value="1"/>
</dbReference>
<evidence type="ECO:0000256" key="5">
    <source>
        <dbReference type="ARBA" id="ARBA00022475"/>
    </source>
</evidence>
<feature type="region of interest" description="Disordered" evidence="16">
    <location>
        <begin position="942"/>
        <end position="975"/>
    </location>
</feature>
<dbReference type="CDD" id="cd03244">
    <property type="entry name" value="ABCC_MRP_domain2"/>
    <property type="match status" value="1"/>
</dbReference>
<keyword evidence="6" id="KW-0926">Vacuole</keyword>
<dbReference type="CDD" id="cd18603">
    <property type="entry name" value="ABC_6TM_MRP1_2_3_6_D2_like"/>
    <property type="match status" value="1"/>
</dbReference>
<feature type="domain" description="ABC transmembrane type-1" evidence="19">
    <location>
        <begin position="1002"/>
        <end position="1280"/>
    </location>
</feature>
<comment type="subcellular location">
    <subcellularLocation>
        <location evidence="2">Cell membrane</location>
        <topology evidence="2">Multi-pass membrane protein</topology>
    </subcellularLocation>
    <subcellularLocation>
        <location evidence="1">Vacuole membrane</location>
        <topology evidence="1">Multi-pass membrane protein</topology>
    </subcellularLocation>
</comment>
<dbReference type="NCBIfam" id="TIGR00957">
    <property type="entry name" value="MRP_assoc_pro"/>
    <property type="match status" value="1"/>
</dbReference>
<feature type="transmembrane region" description="Helical" evidence="17">
    <location>
        <begin position="134"/>
        <end position="151"/>
    </location>
</feature>
<feature type="transmembrane region" description="Helical" evidence="17">
    <location>
        <begin position="1041"/>
        <end position="1063"/>
    </location>
</feature>
<sequence length="1556" mass="170949">MGQLCSADCGAEFWNWTLTLHGDPPDVPACFQATVLVWVPCTFLWLAALPYFAWLRHHRQGYIACSVLSRAKTVLCAILWLLCWAKLFFSLWERSQGQSLPPIFFISPLILGATMLLAAVLGQVERWSGVHSSALLFVFWLLVLVGAITGTRSSVLHAVRLGMLEDPFRDTVFLMYSVLVLVQFILVCLAEKRPLFSTDSDDPNLCPEVGASFISRLTFCWFTRMAVNGYRRGLKMSDLWSLRHKDSCSFVVPHLQAVWRKEQARIAQRSAVSQSTPAETRKLHTTEKSQSGGAGTEGGATGQEPSLIRAMALAFGPRYLVGSVYKLLQDILSFASPLLLSHLIRFVGDNSRPTWHGYALAGLMFLCAIATSMLAHQHFHAGFVTGIRLRSALTGLLYRKALMITQAARLSCAGGELTTLMSVDVQHMADITNNLNFVWSAPLHICLAMYFLWQHLGPSVLAGVAVMLLLIPFNAFIALNIRTLQAQIIKKRDERVRTLSEALSGVRIIKMYAWEGRFRDVILRVREHELAVLGRAAYFSMLSAFTWLCSPFLVALASFGVYVLVDEHHVLDAERAFVSLALFNLLRYPLNQLPQLMSELAMASVSLRRLRNFLSLEELDPHAVDRSPSHLRESCVSIEGGTFTWSWDEPPILHDISLAVPRGCLLAVVGTVGSGKSSLMAALLGELNKLGGSVAVKGQVAYVAQQAWIQNASLRDNVLFGRPLDETWYREVLQACALEQDLLALPAGDNTEIGEKGINLSGGQRQRVSLARAIYSKASVFLLDDPLSAVDAHVGKHIFERVIGPSGLLAGQTRVLVTHGLSFLPHVDRIVVLTAGRVSESGSYSELMLSGEAFSELLRIHGQGDGAGEDSPASQDDGPHVIIDLRSPGPDEVLSTCSNIADMEPVMTEPRRMLMRQISKQSMSEGDGGKRLSMHHISLRQLGSQEASGSGTTQGVSTETRGHKETQPGSTLMQPESMETGHMKLSVVLHYLRAVGAPLSTLALLLFCANYTTMLGTNVWLSEWAGEPVVNGTQRNTGYRLGVYSALGAVQSVLSLVMVLMVFKGCLRAAGSLHLALLDNKLHSPISFYDVTPLGRIINRFSKDVFMIDEVLPPTFLMFLGALCNSIFTILIIVISTPVFVVAAIPLVVIYFFVQRFYVATSRQLKRLESTVRSPVFSHFGESVAGAATLRAFRQEERFVIAGDRAVDALQRTSYPSIVSQRWLAVWLEFLGACVVLFAAMFAVLSRDSLKAGTVLSVSYAMQVTVVMSWMVRMSSEVESNIVAVERVKEYSETPPEADWEVESCRPPADWPSQGHVEFRDYSTRYREGLDLVLRNISCDIKGGEKVGIVGRTGAGKSSLTLCLLRMVEAASGAIAIDGVDISRIGLHDLRSRITIIPQDPVLFGGSLRDNLDPFGHHSDAEVWEALEFAHLGETARALPGGIQHECAEGGENFSVGQRQLACLARALLRRTRVLVLDEATAAVDVETDALIQGTIRTHFHACTVLTIAHRLHTVLDCTRVMVLSSGQIVEFDSPDVLLSRKDSAFHKMARDAGIV</sequence>
<dbReference type="SUPFAM" id="SSF52540">
    <property type="entry name" value="P-loop containing nucleoside triphosphate hydrolases"/>
    <property type="match status" value="2"/>
</dbReference>
<dbReference type="PROSITE" id="PS50929">
    <property type="entry name" value="ABC_TM1F"/>
    <property type="match status" value="2"/>
</dbReference>
<feature type="transmembrane region" description="Helical" evidence="17">
    <location>
        <begin position="1224"/>
        <end position="1246"/>
    </location>
</feature>
<evidence type="ECO:0000256" key="16">
    <source>
        <dbReference type="SAM" id="MobiDB-lite"/>
    </source>
</evidence>
<proteinExistence type="evidence at transcript level"/>
<dbReference type="Pfam" id="PF00664">
    <property type="entry name" value="ABC_membrane"/>
    <property type="match status" value="2"/>
</dbReference>
<dbReference type="PROSITE" id="PS00211">
    <property type="entry name" value="ABC_TRANSPORTER_1"/>
    <property type="match status" value="2"/>
</dbReference>
<keyword evidence="9" id="KW-0547">Nucleotide-binding</keyword>
<dbReference type="PANTHER" id="PTHR24223">
    <property type="entry name" value="ATP-BINDING CASSETTE SUB-FAMILY C"/>
    <property type="match status" value="1"/>
</dbReference>
<feature type="transmembrane region" description="Helical" evidence="17">
    <location>
        <begin position="104"/>
        <end position="122"/>
    </location>
</feature>
<evidence type="ECO:0000256" key="3">
    <source>
        <dbReference type="ARBA" id="ARBA00009726"/>
    </source>
</evidence>
<feature type="domain" description="ABC transmembrane type-1" evidence="19">
    <location>
        <begin position="320"/>
        <end position="602"/>
    </location>
</feature>
<evidence type="ECO:0000256" key="9">
    <source>
        <dbReference type="ARBA" id="ARBA00022741"/>
    </source>
</evidence>
<feature type="transmembrane region" description="Helical" evidence="17">
    <location>
        <begin position="171"/>
        <end position="190"/>
    </location>
</feature>
<feature type="transmembrane region" description="Helical" evidence="17">
    <location>
        <begin position="459"/>
        <end position="481"/>
    </location>
</feature>
<dbReference type="InterPro" id="IPR003593">
    <property type="entry name" value="AAA+_ATPase"/>
</dbReference>
<evidence type="ECO:0000256" key="1">
    <source>
        <dbReference type="ARBA" id="ARBA00004128"/>
    </source>
</evidence>
<reference evidence="20" key="1">
    <citation type="journal article" date="2015" name="BMC Genomics">
        <title>Genome-wide analysis of the ATP-binding cassette (ABC) transporter gene family in sea lamprey and Japanese lamprey.</title>
        <authorList>
            <person name="Ren J."/>
            <person name="Chung-Davidson Y.W."/>
            <person name="Yeh C.Y."/>
            <person name="Scott C."/>
            <person name="Brown T."/>
            <person name="Li W."/>
        </authorList>
    </citation>
    <scope>NUCLEOTIDE SEQUENCE</scope>
</reference>
<evidence type="ECO:0000256" key="7">
    <source>
        <dbReference type="ARBA" id="ARBA00022692"/>
    </source>
</evidence>
<dbReference type="InterPro" id="IPR003439">
    <property type="entry name" value="ABC_transporter-like_ATP-bd"/>
</dbReference>
<dbReference type="InterPro" id="IPR056227">
    <property type="entry name" value="TMD0_ABC"/>
</dbReference>
<dbReference type="InterPro" id="IPR005292">
    <property type="entry name" value="MRP"/>
</dbReference>
<evidence type="ECO:0000256" key="11">
    <source>
        <dbReference type="ARBA" id="ARBA00022967"/>
    </source>
</evidence>
<dbReference type="EMBL" id="KM232930">
    <property type="protein sequence ID" value="AKC42145.1"/>
    <property type="molecule type" value="mRNA"/>
</dbReference>
<evidence type="ECO:0000256" key="14">
    <source>
        <dbReference type="ARBA" id="ARBA00024220"/>
    </source>
</evidence>
<dbReference type="GO" id="GO:0015431">
    <property type="term" value="F:ABC-type glutathione S-conjugate transporter activity"/>
    <property type="evidence" value="ECO:0007669"/>
    <property type="project" value="UniProtKB-EC"/>
</dbReference>
<evidence type="ECO:0000256" key="10">
    <source>
        <dbReference type="ARBA" id="ARBA00022840"/>
    </source>
</evidence>
<organism evidence="20">
    <name type="scientific">Petromyzon marinus</name>
    <name type="common">Sea lamprey</name>
    <dbReference type="NCBI Taxonomy" id="7757"/>
    <lineage>
        <taxon>Eukaryota</taxon>
        <taxon>Metazoa</taxon>
        <taxon>Chordata</taxon>
        <taxon>Craniata</taxon>
        <taxon>Vertebrata</taxon>
        <taxon>Cyclostomata</taxon>
        <taxon>Hyperoartia</taxon>
        <taxon>Petromyzontiformes</taxon>
        <taxon>Petromyzontidae</taxon>
        <taxon>Petromyzon</taxon>
    </lineage>
</organism>
<evidence type="ECO:0000256" key="17">
    <source>
        <dbReference type="SAM" id="Phobius"/>
    </source>
</evidence>
<keyword evidence="5" id="KW-1003">Cell membrane</keyword>
<feature type="domain" description="ABC transporter" evidence="18">
    <location>
        <begin position="1317"/>
        <end position="1551"/>
    </location>
</feature>
<dbReference type="SMART" id="SM00382">
    <property type="entry name" value="AAA"/>
    <property type="match status" value="2"/>
</dbReference>
<dbReference type="Pfam" id="PF00005">
    <property type="entry name" value="ABC_tran"/>
    <property type="match status" value="2"/>
</dbReference>
<dbReference type="FunFam" id="1.20.1560.10:FF:000001">
    <property type="entry name" value="ATP-binding cassette subfamily C member 1"/>
    <property type="match status" value="1"/>
</dbReference>
<dbReference type="PANTHER" id="PTHR24223:SF405">
    <property type="entry name" value="ATP-BINDING CASSETTE SUB-FAMILY C MEMBER 3"/>
    <property type="match status" value="1"/>
</dbReference>
<evidence type="ECO:0000259" key="19">
    <source>
        <dbReference type="PROSITE" id="PS50929"/>
    </source>
</evidence>
<evidence type="ECO:0000256" key="13">
    <source>
        <dbReference type="ARBA" id="ARBA00023136"/>
    </source>
</evidence>
<feature type="compositionally biased region" description="Polar residues" evidence="16">
    <location>
        <begin position="942"/>
        <end position="959"/>
    </location>
</feature>
<accession>A0A0G2ST95</accession>
<feature type="region of interest" description="Disordered" evidence="16">
    <location>
        <begin position="269"/>
        <end position="302"/>
    </location>
</feature>
<evidence type="ECO:0000259" key="18">
    <source>
        <dbReference type="PROSITE" id="PS50893"/>
    </source>
</evidence>
<comment type="similarity">
    <text evidence="3">Belongs to the ABC transporter superfamily. ABCC family. Conjugate transporter (TC 3.A.1.208) subfamily.</text>
</comment>
<feature type="transmembrane region" description="Helical" evidence="17">
    <location>
        <begin position="536"/>
        <end position="561"/>
    </location>
</feature>
<dbReference type="GO" id="GO:0005774">
    <property type="term" value="C:vacuolar membrane"/>
    <property type="evidence" value="ECO:0007669"/>
    <property type="project" value="UniProtKB-SubCell"/>
</dbReference>
<evidence type="ECO:0000256" key="12">
    <source>
        <dbReference type="ARBA" id="ARBA00022989"/>
    </source>
</evidence>